<evidence type="ECO:0000256" key="4">
    <source>
        <dbReference type="ARBA" id="ARBA00022884"/>
    </source>
</evidence>
<evidence type="ECO:0000256" key="1">
    <source>
        <dbReference type="ARBA" id="ARBA00022603"/>
    </source>
</evidence>
<dbReference type="PANTHER" id="PTHR22807">
    <property type="entry name" value="NOP2 YEAST -RELATED NOL1/NOP2/FMU SUN DOMAIN-CONTAINING"/>
    <property type="match status" value="1"/>
</dbReference>
<dbReference type="PANTHER" id="PTHR22807:SF53">
    <property type="entry name" value="RIBOSOMAL RNA SMALL SUBUNIT METHYLTRANSFERASE B-RELATED"/>
    <property type="match status" value="1"/>
</dbReference>
<dbReference type="PRINTS" id="PR02008">
    <property type="entry name" value="RCMTFAMILY"/>
</dbReference>
<dbReference type="GO" id="GO:0008173">
    <property type="term" value="F:RNA methyltransferase activity"/>
    <property type="evidence" value="ECO:0007669"/>
    <property type="project" value="InterPro"/>
</dbReference>
<dbReference type="EMBL" id="NIZW01000012">
    <property type="protein sequence ID" value="PHQ34243.1"/>
    <property type="molecule type" value="Genomic_DNA"/>
</dbReference>
<reference evidence="8 9" key="1">
    <citation type="submission" date="2017-06" db="EMBL/GenBank/DDBJ databases">
        <title>Description of Rhodopirellula bahusiensis sp. nov.</title>
        <authorList>
            <person name="Kizina J."/>
            <person name="Harder J."/>
        </authorList>
    </citation>
    <scope>NUCLEOTIDE SEQUENCE [LARGE SCALE GENOMIC DNA]</scope>
    <source>
        <strain evidence="8 9">SWK21</strain>
    </source>
</reference>
<feature type="binding site" evidence="5">
    <location>
        <position position="166"/>
    </location>
    <ligand>
        <name>S-adenosyl-L-methionine</name>
        <dbReference type="ChEBI" id="CHEBI:59789"/>
    </ligand>
</feature>
<dbReference type="InterPro" id="IPR029063">
    <property type="entry name" value="SAM-dependent_MTases_sf"/>
</dbReference>
<keyword evidence="4 5" id="KW-0694">RNA-binding</keyword>
<accession>A0A2G1W5C2</accession>
<dbReference type="RefSeq" id="WP_099261752.1">
    <property type="nucleotide sequence ID" value="NZ_NIZW01000012.1"/>
</dbReference>
<evidence type="ECO:0000259" key="7">
    <source>
        <dbReference type="PROSITE" id="PS51686"/>
    </source>
</evidence>
<dbReference type="Gene3D" id="3.40.50.150">
    <property type="entry name" value="Vaccinia Virus protein VP39"/>
    <property type="match status" value="1"/>
</dbReference>
<dbReference type="Pfam" id="PF01189">
    <property type="entry name" value="Methyltr_RsmB-F"/>
    <property type="match status" value="1"/>
</dbReference>
<dbReference type="InterPro" id="IPR049560">
    <property type="entry name" value="MeTrfase_RsmB-F_NOP2_cat"/>
</dbReference>
<dbReference type="SUPFAM" id="SSF53335">
    <property type="entry name" value="S-adenosyl-L-methionine-dependent methyltransferases"/>
    <property type="match status" value="1"/>
</dbReference>
<name>A0A2G1W5C2_9BACT</name>
<dbReference type="GO" id="GO:0001510">
    <property type="term" value="P:RNA methylation"/>
    <property type="evidence" value="ECO:0007669"/>
    <property type="project" value="InterPro"/>
</dbReference>
<feature type="compositionally biased region" description="Basic residues" evidence="6">
    <location>
        <begin position="1"/>
        <end position="13"/>
    </location>
</feature>
<evidence type="ECO:0000256" key="6">
    <source>
        <dbReference type="SAM" id="MobiDB-lite"/>
    </source>
</evidence>
<feature type="region of interest" description="Disordered" evidence="6">
    <location>
        <begin position="1"/>
        <end position="32"/>
    </location>
</feature>
<dbReference type="Proteomes" id="UP000225740">
    <property type="component" value="Unassembled WGS sequence"/>
</dbReference>
<dbReference type="PROSITE" id="PS51686">
    <property type="entry name" value="SAM_MT_RSMB_NOP"/>
    <property type="match status" value="1"/>
</dbReference>
<evidence type="ECO:0000313" key="8">
    <source>
        <dbReference type="EMBL" id="PHQ34243.1"/>
    </source>
</evidence>
<dbReference type="GeneID" id="90609669"/>
<organism evidence="8 9">
    <name type="scientific">Rhodopirellula bahusiensis</name>
    <dbReference type="NCBI Taxonomy" id="2014065"/>
    <lineage>
        <taxon>Bacteria</taxon>
        <taxon>Pseudomonadati</taxon>
        <taxon>Planctomycetota</taxon>
        <taxon>Planctomycetia</taxon>
        <taxon>Pirellulales</taxon>
        <taxon>Pirellulaceae</taxon>
        <taxon>Rhodopirellula</taxon>
    </lineage>
</organism>
<feature type="active site" description="Nucleophile" evidence="5">
    <location>
        <position position="264"/>
    </location>
</feature>
<dbReference type="InterPro" id="IPR027391">
    <property type="entry name" value="Nol1_Nop2_Fmu_2"/>
</dbReference>
<dbReference type="Pfam" id="PF13636">
    <property type="entry name" value="Methyltranf_PUA"/>
    <property type="match status" value="1"/>
</dbReference>
<sequence>MSRSRKGSKKASRKSSASSKPSTNRKPVELDAEQVSAAITPIELPHDELERLAAAMSQRHSNVMRIRRDRSKLNASEAVSGTQFDVPWYPPAVAIPNDYRASRSIDFAAGEYYLQDAGSLLALAAAEAHTDSLSGQLVCDLCAAPGGKATGVLEAIGSDGFLLANEPIRSRVAPLAYNLSRTGSDRYAISSEDPDALSQKLPGVFDTILIDAPCSGQALLSRGRQSKGAVNESMVATNAARQQRILAAAHKLLRPGGTIIYSTCTFAVAENEDQVQWMKDELNMQPSPIEALSDYQSPLADCGYRVWPHRDGCAGAFAARLTKPIAEEPSEETAEFSEDPWLLRRGVLQSEQPLDSGCDELIQSVFGISSTEARTDEESVLLRQRDWIAEAFCEGAPEWVKQDWTIGPEVAHRTGQTWKPSHACALRHPDDPFTTNAERIELNDAEAATYLAGGTVPTDQRGWLIVQHRDRPLGWVKADGRIGKNHLPTHARMQVVAEVSKDKGREKVVD</sequence>
<feature type="binding site" evidence="5">
    <location>
        <position position="193"/>
    </location>
    <ligand>
        <name>S-adenosyl-L-methionine</name>
        <dbReference type="ChEBI" id="CHEBI:59789"/>
    </ligand>
</feature>
<keyword evidence="9" id="KW-1185">Reference proteome</keyword>
<feature type="binding site" evidence="5">
    <location>
        <position position="211"/>
    </location>
    <ligand>
        <name>S-adenosyl-L-methionine</name>
        <dbReference type="ChEBI" id="CHEBI:59789"/>
    </ligand>
</feature>
<evidence type="ECO:0000313" key="9">
    <source>
        <dbReference type="Proteomes" id="UP000225740"/>
    </source>
</evidence>
<dbReference type="InterPro" id="IPR001678">
    <property type="entry name" value="MeTrfase_RsmB-F_NOP2_dom"/>
</dbReference>
<evidence type="ECO:0000256" key="3">
    <source>
        <dbReference type="ARBA" id="ARBA00022691"/>
    </source>
</evidence>
<keyword evidence="2 5" id="KW-0808">Transferase</keyword>
<comment type="caution">
    <text evidence="8">The sequence shown here is derived from an EMBL/GenBank/DDBJ whole genome shotgun (WGS) entry which is preliminary data.</text>
</comment>
<feature type="domain" description="SAM-dependent MTase RsmB/NOP-type" evidence="7">
    <location>
        <begin position="38"/>
        <end position="324"/>
    </location>
</feature>
<dbReference type="GO" id="GO:0003723">
    <property type="term" value="F:RNA binding"/>
    <property type="evidence" value="ECO:0007669"/>
    <property type="project" value="UniProtKB-UniRule"/>
</dbReference>
<proteinExistence type="inferred from homology"/>
<dbReference type="Gene3D" id="2.30.130.60">
    <property type="match status" value="1"/>
</dbReference>
<evidence type="ECO:0000256" key="2">
    <source>
        <dbReference type="ARBA" id="ARBA00022679"/>
    </source>
</evidence>
<protein>
    <submittedName>
        <fullName evidence="8">SAM-dependent methyltransferase</fullName>
    </submittedName>
</protein>
<dbReference type="InterPro" id="IPR023267">
    <property type="entry name" value="RCMT"/>
</dbReference>
<comment type="similarity">
    <text evidence="5">Belongs to the class I-like SAM-binding methyltransferase superfamily. RsmB/NOP family.</text>
</comment>
<gene>
    <name evidence="8" type="ORF">CEE69_16550</name>
</gene>
<keyword evidence="3 5" id="KW-0949">S-adenosyl-L-methionine</keyword>
<keyword evidence="1 5" id="KW-0489">Methyltransferase</keyword>
<feature type="binding site" evidence="5">
    <location>
        <begin position="142"/>
        <end position="148"/>
    </location>
    <ligand>
        <name>S-adenosyl-L-methionine</name>
        <dbReference type="ChEBI" id="CHEBI:59789"/>
    </ligand>
</feature>
<dbReference type="OrthoDB" id="9810297at2"/>
<evidence type="ECO:0000256" key="5">
    <source>
        <dbReference type="PROSITE-ProRule" id="PRU01023"/>
    </source>
</evidence>
<dbReference type="AlphaFoldDB" id="A0A2G1W5C2"/>